<keyword evidence="3" id="KW-1185">Reference proteome</keyword>
<organism evidence="2 3">
    <name type="scientific">Colletotrichum destructivum</name>
    <dbReference type="NCBI Taxonomy" id="34406"/>
    <lineage>
        <taxon>Eukaryota</taxon>
        <taxon>Fungi</taxon>
        <taxon>Dikarya</taxon>
        <taxon>Ascomycota</taxon>
        <taxon>Pezizomycotina</taxon>
        <taxon>Sordariomycetes</taxon>
        <taxon>Hypocreomycetidae</taxon>
        <taxon>Glomerellales</taxon>
        <taxon>Glomerellaceae</taxon>
        <taxon>Colletotrichum</taxon>
        <taxon>Colletotrichum destructivum species complex</taxon>
    </lineage>
</organism>
<keyword evidence="1" id="KW-1133">Transmembrane helix</keyword>
<evidence type="ECO:0000313" key="2">
    <source>
        <dbReference type="EMBL" id="WQF80902.1"/>
    </source>
</evidence>
<sequence length="130" mass="14092">MTASQAPQGRGIDSYIATVFSVTVPAAILNSRFDELLSSQGLDLDSAAKAGLELGQAYEKASRGFFDSFTGPYRGLIISMYEMSLRRVWQILIAFAGIGLIAVLAEKNLETCTEQTSDDFGIRERATTAE</sequence>
<keyword evidence="1" id="KW-0472">Membrane</keyword>
<dbReference type="KEGG" id="cdet:87942419"/>
<feature type="transmembrane region" description="Helical" evidence="1">
    <location>
        <begin position="88"/>
        <end position="105"/>
    </location>
</feature>
<dbReference type="Proteomes" id="UP001322277">
    <property type="component" value="Chromosome 3"/>
</dbReference>
<dbReference type="RefSeq" id="XP_062778126.1">
    <property type="nucleotide sequence ID" value="XM_062922075.1"/>
</dbReference>
<proteinExistence type="predicted"/>
<gene>
    <name evidence="2" type="ORF">CDEST_05916</name>
</gene>
<protein>
    <submittedName>
        <fullName evidence="2">Uncharacterized protein</fullName>
    </submittedName>
</protein>
<reference evidence="3" key="1">
    <citation type="journal article" date="2023" name="bioRxiv">
        <title>Complete genome of the Medicago anthracnose fungus, Colletotrichum destructivum, reveals a mini-chromosome-like region within a core chromosome.</title>
        <authorList>
            <person name="Lapalu N."/>
            <person name="Simon A."/>
            <person name="Lu A."/>
            <person name="Plaumann P.-L."/>
            <person name="Amselem J."/>
            <person name="Pigne S."/>
            <person name="Auger A."/>
            <person name="Koch C."/>
            <person name="Dallery J.-F."/>
            <person name="O'Connell R.J."/>
        </authorList>
    </citation>
    <scope>NUCLEOTIDE SEQUENCE [LARGE SCALE GENOMIC DNA]</scope>
    <source>
        <strain evidence="3">CBS 520.97</strain>
    </source>
</reference>
<dbReference type="GeneID" id="87942419"/>
<dbReference type="EMBL" id="CP137307">
    <property type="protein sequence ID" value="WQF80902.1"/>
    <property type="molecule type" value="Genomic_DNA"/>
</dbReference>
<accession>A0AAX4IC28</accession>
<keyword evidence="1" id="KW-0812">Transmembrane</keyword>
<name>A0AAX4IC28_9PEZI</name>
<dbReference type="AlphaFoldDB" id="A0AAX4IC28"/>
<evidence type="ECO:0000313" key="3">
    <source>
        <dbReference type="Proteomes" id="UP001322277"/>
    </source>
</evidence>
<evidence type="ECO:0000256" key="1">
    <source>
        <dbReference type="SAM" id="Phobius"/>
    </source>
</evidence>